<keyword evidence="2" id="KW-1185">Reference proteome</keyword>
<organism evidence="1 2">
    <name type="scientific">Puccinia striiformis f. sp. tritici PST-78</name>
    <dbReference type="NCBI Taxonomy" id="1165861"/>
    <lineage>
        <taxon>Eukaryota</taxon>
        <taxon>Fungi</taxon>
        <taxon>Dikarya</taxon>
        <taxon>Basidiomycota</taxon>
        <taxon>Pucciniomycotina</taxon>
        <taxon>Pucciniomycetes</taxon>
        <taxon>Pucciniales</taxon>
        <taxon>Pucciniaceae</taxon>
        <taxon>Puccinia</taxon>
    </lineage>
</organism>
<name>A0A0L0UZI3_9BASI</name>
<dbReference type="Proteomes" id="UP000054564">
    <property type="component" value="Unassembled WGS sequence"/>
</dbReference>
<proteinExistence type="predicted"/>
<dbReference type="STRING" id="1165861.A0A0L0UZI3"/>
<dbReference type="InterPro" id="IPR012337">
    <property type="entry name" value="RNaseH-like_sf"/>
</dbReference>
<evidence type="ECO:0000313" key="1">
    <source>
        <dbReference type="EMBL" id="KNE92331.1"/>
    </source>
</evidence>
<comment type="caution">
    <text evidence="1">The sequence shown here is derived from an EMBL/GenBank/DDBJ whole genome shotgun (WGS) entry which is preliminary data.</text>
</comment>
<dbReference type="SUPFAM" id="SSF53098">
    <property type="entry name" value="Ribonuclease H-like"/>
    <property type="match status" value="1"/>
</dbReference>
<protein>
    <submittedName>
        <fullName evidence="1">Uncharacterized protein</fullName>
    </submittedName>
</protein>
<reference evidence="2" key="1">
    <citation type="submission" date="2014-03" db="EMBL/GenBank/DDBJ databases">
        <title>The Genome Sequence of Puccinia striiformis f. sp. tritici PST-78.</title>
        <authorList>
            <consortium name="The Broad Institute Genome Sequencing Platform"/>
            <person name="Cuomo C."/>
            <person name="Hulbert S."/>
            <person name="Chen X."/>
            <person name="Walker B."/>
            <person name="Young S.K."/>
            <person name="Zeng Q."/>
            <person name="Gargeya S."/>
            <person name="Fitzgerald M."/>
            <person name="Haas B."/>
            <person name="Abouelleil A."/>
            <person name="Alvarado L."/>
            <person name="Arachchi H.M."/>
            <person name="Berlin A.M."/>
            <person name="Chapman S.B."/>
            <person name="Goldberg J."/>
            <person name="Griggs A."/>
            <person name="Gujja S."/>
            <person name="Hansen M."/>
            <person name="Howarth C."/>
            <person name="Imamovic A."/>
            <person name="Larimer J."/>
            <person name="McCowan C."/>
            <person name="Montmayeur A."/>
            <person name="Murphy C."/>
            <person name="Neiman D."/>
            <person name="Pearson M."/>
            <person name="Priest M."/>
            <person name="Roberts A."/>
            <person name="Saif S."/>
            <person name="Shea T."/>
            <person name="Sisk P."/>
            <person name="Sykes S."/>
            <person name="Wortman J."/>
            <person name="Nusbaum C."/>
            <person name="Birren B."/>
        </authorList>
    </citation>
    <scope>NUCLEOTIDE SEQUENCE [LARGE SCALE GENOMIC DNA]</scope>
    <source>
        <strain evidence="2">race PST-78</strain>
    </source>
</reference>
<gene>
    <name evidence="1" type="ORF">PSTG_14289</name>
</gene>
<dbReference type="AlphaFoldDB" id="A0A0L0UZI3"/>
<accession>A0A0L0UZI3</accession>
<evidence type="ECO:0000313" key="2">
    <source>
        <dbReference type="Proteomes" id="UP000054564"/>
    </source>
</evidence>
<sequence>MEFVKLCREFVCGKPHSIVLDVCTRWNTTLDQLVSIIRCHKAIMAWQKDKKHGVDCKHHILHVNIQLAKHLVSILQVFCEQKLQVSTPGLAWLTRIIVFIDEVIELPFS</sequence>
<dbReference type="OrthoDB" id="3359487at2759"/>
<dbReference type="EMBL" id="AJIL01000168">
    <property type="protein sequence ID" value="KNE92331.1"/>
    <property type="molecule type" value="Genomic_DNA"/>
</dbReference>